<organism evidence="4 5">
    <name type="scientific">Botryosphaeria dothidea</name>
    <dbReference type="NCBI Taxonomy" id="55169"/>
    <lineage>
        <taxon>Eukaryota</taxon>
        <taxon>Fungi</taxon>
        <taxon>Dikarya</taxon>
        <taxon>Ascomycota</taxon>
        <taxon>Pezizomycotina</taxon>
        <taxon>Dothideomycetes</taxon>
        <taxon>Dothideomycetes incertae sedis</taxon>
        <taxon>Botryosphaeriales</taxon>
        <taxon>Botryosphaeriaceae</taxon>
        <taxon>Botryosphaeria</taxon>
    </lineage>
</organism>
<evidence type="ECO:0000313" key="5">
    <source>
        <dbReference type="Proteomes" id="UP000572817"/>
    </source>
</evidence>
<feature type="domain" description="NmrA-like" evidence="3">
    <location>
        <begin position="8"/>
        <end position="242"/>
    </location>
</feature>
<evidence type="ECO:0000256" key="2">
    <source>
        <dbReference type="ARBA" id="ARBA00023002"/>
    </source>
</evidence>
<dbReference type="Gene3D" id="3.40.50.720">
    <property type="entry name" value="NAD(P)-binding Rossmann-like Domain"/>
    <property type="match status" value="1"/>
</dbReference>
<evidence type="ECO:0000313" key="4">
    <source>
        <dbReference type="EMBL" id="KAF4309905.1"/>
    </source>
</evidence>
<dbReference type="InterPro" id="IPR008030">
    <property type="entry name" value="NmrA-like"/>
</dbReference>
<dbReference type="Gene3D" id="3.90.25.10">
    <property type="entry name" value="UDP-galactose 4-epimerase, domain 1"/>
    <property type="match status" value="1"/>
</dbReference>
<comment type="caution">
    <text evidence="4">The sequence shown here is derived from an EMBL/GenBank/DDBJ whole genome shotgun (WGS) entry which is preliminary data.</text>
</comment>
<evidence type="ECO:0000259" key="3">
    <source>
        <dbReference type="Pfam" id="PF05368"/>
    </source>
</evidence>
<dbReference type="Pfam" id="PF05368">
    <property type="entry name" value="NmrA"/>
    <property type="match status" value="1"/>
</dbReference>
<dbReference type="AlphaFoldDB" id="A0A8H4IYH8"/>
<dbReference type="InterPro" id="IPR045312">
    <property type="entry name" value="PCBER-like"/>
</dbReference>
<dbReference type="Proteomes" id="UP000572817">
    <property type="component" value="Unassembled WGS sequence"/>
</dbReference>
<keyword evidence="5" id="KW-1185">Reference proteome</keyword>
<sequence>MSSQPLHKVSVFGAFGTIGTAVVDALLSKGFSVTAIAHPSSKSKFPPEVLVKRVDLSSKDGLRVALEGQDAVVSCVGTETVMVQPVLIEAAIQAKVKLFIPSDFGMDFMKSDHKVTKELGAKIEILHRLDELSRKYEWFSWSSLVINLLFDWGLTTSFLGFDLLNNTATIIDSGNQPFSATNVATVGQAVASPLSHPTETANKFLSVSSVTTTQNEVLKLLEAESRQKWQVEHMSSNDLEELGLAGAVAVPAPAPGLDSDMLDAILAAPPPATLGPKPDVYSSTVAFYSPSTVVPAVQETVTPDAAIEKRVVAADPAAAKCASNGWDCCPLPTGTLPVPSPNSAEAFTAFPSYTNAATGASTPNNYQVAFSNKQGSTQQAGYRGVYTLDSYDPKLCAAKCDADSSCQGFNIYIERDPVIRPDYDVCKNPTATALVKCTLYGYPVCVDTANNVGQYQGDFHVVITASNGYNKLPSTYTPPTLPNFNPPVGPLAGAIEDDHYYLYELYNNGPFGPSLCAAGCQANTKYNKEHPKPDGTYTACNLFNAYILYRDNSPVGTICSYYSADITNPASKATNKGQYQGSVHVTIGSSYTYTLTKQDDGGKTRCTNPGTCDNNFNNNILTDGNTVAACVHGW</sequence>
<keyword evidence="1" id="KW-0521">NADP</keyword>
<dbReference type="EMBL" id="WWBZ02000016">
    <property type="protein sequence ID" value="KAF4309905.1"/>
    <property type="molecule type" value="Genomic_DNA"/>
</dbReference>
<name>A0A8H4IYH8_9PEZI</name>
<protein>
    <recommendedName>
        <fullName evidence="3">NmrA-like domain-containing protein</fullName>
    </recommendedName>
</protein>
<dbReference type="OrthoDB" id="3931807at2759"/>
<proteinExistence type="predicted"/>
<dbReference type="GO" id="GO:0016491">
    <property type="term" value="F:oxidoreductase activity"/>
    <property type="evidence" value="ECO:0007669"/>
    <property type="project" value="UniProtKB-KW"/>
</dbReference>
<dbReference type="PANTHER" id="PTHR36578:SF1">
    <property type="entry name" value="APPLE DOMAIN-CONTAINING PROTEIN"/>
    <property type="match status" value="1"/>
</dbReference>
<dbReference type="PANTHER" id="PTHR36578">
    <property type="entry name" value="CHROMOSOME 15, WHOLE GENOME SHOTGUN SEQUENCE"/>
    <property type="match status" value="1"/>
</dbReference>
<dbReference type="SUPFAM" id="SSF51735">
    <property type="entry name" value="NAD(P)-binding Rossmann-fold domains"/>
    <property type="match status" value="1"/>
</dbReference>
<dbReference type="CDD" id="cd05259">
    <property type="entry name" value="PCBER_SDR_a"/>
    <property type="match status" value="1"/>
</dbReference>
<accession>A0A8H4IYH8</accession>
<reference evidence="4" key="1">
    <citation type="submission" date="2020-04" db="EMBL/GenBank/DDBJ databases">
        <title>Genome Assembly and Annotation of Botryosphaeria dothidea sdau 11-99, a Latent Pathogen of Apple Fruit Ring Rot in China.</title>
        <authorList>
            <person name="Yu C."/>
            <person name="Diao Y."/>
            <person name="Lu Q."/>
            <person name="Zhao J."/>
            <person name="Cui S."/>
            <person name="Peng C."/>
            <person name="He B."/>
            <person name="Liu H."/>
        </authorList>
    </citation>
    <scope>NUCLEOTIDE SEQUENCE [LARGE SCALE GENOMIC DNA]</scope>
    <source>
        <strain evidence="4">Sdau11-99</strain>
    </source>
</reference>
<evidence type="ECO:0000256" key="1">
    <source>
        <dbReference type="ARBA" id="ARBA00022857"/>
    </source>
</evidence>
<keyword evidence="2" id="KW-0560">Oxidoreductase</keyword>
<gene>
    <name evidence="4" type="ORF">GTA08_BOTSDO01954</name>
</gene>
<dbReference type="InterPro" id="IPR036291">
    <property type="entry name" value="NAD(P)-bd_dom_sf"/>
</dbReference>